<gene>
    <name evidence="1" type="ORF">IMZ16_01720</name>
</gene>
<accession>A0A7M1T4R9</accession>
<dbReference type="Pfam" id="PF13177">
    <property type="entry name" value="DNA_pol3_delta2"/>
    <property type="match status" value="1"/>
</dbReference>
<dbReference type="RefSeq" id="WP_193440768.1">
    <property type="nucleotide sequence ID" value="NZ_CP063145.1"/>
</dbReference>
<dbReference type="InterPro" id="IPR027417">
    <property type="entry name" value="P-loop_NTPase"/>
</dbReference>
<dbReference type="PANTHER" id="PTHR11669">
    <property type="entry name" value="REPLICATION FACTOR C / DNA POLYMERASE III GAMMA-TAU SUBUNIT"/>
    <property type="match status" value="1"/>
</dbReference>
<name>A0A7M1T4R9_9FLAO</name>
<reference evidence="1 2" key="1">
    <citation type="submission" date="2020-10" db="EMBL/GenBank/DDBJ databases">
        <title>Complete genome of Cruoricapor ignavus strain M1214 isolated from the blood culture of a febrile patient.</title>
        <authorList>
            <person name="Guglielmino C.J.D."/>
        </authorList>
    </citation>
    <scope>NUCLEOTIDE SEQUENCE [LARGE SCALE GENOMIC DNA]</scope>
    <source>
        <strain evidence="1 2">M1214</strain>
    </source>
</reference>
<dbReference type="PANTHER" id="PTHR11669:SF8">
    <property type="entry name" value="DNA POLYMERASE III SUBUNIT DELTA"/>
    <property type="match status" value="1"/>
</dbReference>
<dbReference type="Gene3D" id="3.40.50.300">
    <property type="entry name" value="P-loop containing nucleotide triphosphate hydrolases"/>
    <property type="match status" value="1"/>
</dbReference>
<dbReference type="GO" id="GO:0006261">
    <property type="term" value="P:DNA-templated DNA replication"/>
    <property type="evidence" value="ECO:0007669"/>
    <property type="project" value="TreeGrafter"/>
</dbReference>
<dbReference type="AlphaFoldDB" id="A0A7M1T4R9"/>
<dbReference type="EMBL" id="CP063145">
    <property type="protein sequence ID" value="QOR74809.1"/>
    <property type="molecule type" value="Genomic_DNA"/>
</dbReference>
<dbReference type="Proteomes" id="UP000593605">
    <property type="component" value="Chromosome"/>
</dbReference>
<dbReference type="InterPro" id="IPR050238">
    <property type="entry name" value="DNA_Rep/Repair_Clamp_Loader"/>
</dbReference>
<dbReference type="KEGG" id="civ:IMZ16_01720"/>
<organism evidence="1 2">
    <name type="scientific">Cruoricaptor ignavus</name>
    <dbReference type="NCBI Taxonomy" id="1118202"/>
    <lineage>
        <taxon>Bacteria</taxon>
        <taxon>Pseudomonadati</taxon>
        <taxon>Bacteroidota</taxon>
        <taxon>Flavobacteriia</taxon>
        <taxon>Flavobacteriales</taxon>
        <taxon>Weeksellaceae</taxon>
        <taxon>Cruoricaptor</taxon>
    </lineage>
</organism>
<sequence length="373" mass="42683">MVWENIVGQDAVKNALLESIAQDRVGHAHLFIGKDGYGSLPLALAFAREILSRENPDAAERVDSLNHIDLHLSFPTFNSAKTDALSKNYLETFREALIENPYLSLNDWMSFLDAENKQLFLSVDEISSWVENFALKSYEGGSKILIVWNADKMQAKSSNKLLKFLEEPPEKTLIILTAETEDNFLPTILSRTQITKIPRIEDAAIENYLAENFDLPDEQLKSIVFQSQGDLNSALKLANSGTQTSEFETLFVQWVREAFMVKTKPELLRNIISWARDIASWNREKQKQFLEYCAEMFRLALMQNYGLNNLVYSKITMSKFNWEAFSKFVHGANISNILEELSDADFHLQRNANPKIVWTDVGIKLSRYIHTKA</sequence>
<evidence type="ECO:0000313" key="2">
    <source>
        <dbReference type="Proteomes" id="UP000593605"/>
    </source>
</evidence>
<protein>
    <submittedName>
        <fullName evidence="1">DNA polymerase III subunit delta</fullName>
    </submittedName>
</protein>
<dbReference type="SUPFAM" id="SSF52540">
    <property type="entry name" value="P-loop containing nucleoside triphosphate hydrolases"/>
    <property type="match status" value="1"/>
</dbReference>
<evidence type="ECO:0000313" key="1">
    <source>
        <dbReference type="EMBL" id="QOR74809.1"/>
    </source>
</evidence>
<proteinExistence type="predicted"/>